<dbReference type="Gene3D" id="3.40.50.12230">
    <property type="match status" value="1"/>
</dbReference>
<dbReference type="RefSeq" id="XP_031917153.1">
    <property type="nucleotide sequence ID" value="XM_032059049.1"/>
</dbReference>
<proteinExistence type="predicted"/>
<dbReference type="InterPro" id="IPR005793">
    <property type="entry name" value="Formyl_trans_C"/>
</dbReference>
<evidence type="ECO:0000259" key="2">
    <source>
        <dbReference type="Pfam" id="PF02911"/>
    </source>
</evidence>
<feature type="domain" description="Formyl transferase C-terminal" evidence="2">
    <location>
        <begin position="203"/>
        <end position="289"/>
    </location>
</feature>
<dbReference type="SUPFAM" id="SSF53328">
    <property type="entry name" value="Formyltransferase"/>
    <property type="match status" value="1"/>
</dbReference>
<gene>
    <name evidence="3" type="ORF">BDV38DRAFT_279539</name>
</gene>
<dbReference type="GO" id="GO:0004479">
    <property type="term" value="F:methionyl-tRNA formyltransferase activity"/>
    <property type="evidence" value="ECO:0007669"/>
    <property type="project" value="TreeGrafter"/>
</dbReference>
<dbReference type="AlphaFoldDB" id="A0A5N6T470"/>
<dbReference type="InterPro" id="IPR011034">
    <property type="entry name" value="Formyl_transferase-like_C_sf"/>
</dbReference>
<name>A0A5N6T470_ASPPS</name>
<dbReference type="Pfam" id="PF00551">
    <property type="entry name" value="Formyl_trans_N"/>
    <property type="match status" value="1"/>
</dbReference>
<dbReference type="GO" id="GO:0005829">
    <property type="term" value="C:cytosol"/>
    <property type="evidence" value="ECO:0007669"/>
    <property type="project" value="TreeGrafter"/>
</dbReference>
<evidence type="ECO:0000313" key="3">
    <source>
        <dbReference type="EMBL" id="KAE8141090.1"/>
    </source>
</evidence>
<keyword evidence="3" id="KW-0808">Transferase</keyword>
<dbReference type="InterPro" id="IPR002376">
    <property type="entry name" value="Formyl_transf_N"/>
</dbReference>
<evidence type="ECO:0000259" key="1">
    <source>
        <dbReference type="Pfam" id="PF00551"/>
    </source>
</evidence>
<accession>A0A5N6T470</accession>
<dbReference type="Proteomes" id="UP000325672">
    <property type="component" value="Unassembled WGS sequence"/>
</dbReference>
<dbReference type="CDD" id="cd08644">
    <property type="entry name" value="FMT_core_ArnA_N"/>
    <property type="match status" value="1"/>
</dbReference>
<dbReference type="NCBIfam" id="NF005414">
    <property type="entry name" value="PRK06988.1"/>
    <property type="match status" value="1"/>
</dbReference>
<evidence type="ECO:0000313" key="4">
    <source>
        <dbReference type="Proteomes" id="UP000325672"/>
    </source>
</evidence>
<dbReference type="PANTHER" id="PTHR11138">
    <property type="entry name" value="METHIONYL-TRNA FORMYLTRANSFERASE"/>
    <property type="match status" value="1"/>
</dbReference>
<feature type="domain" description="Formyl transferase N-terminal" evidence="1">
    <location>
        <begin position="26"/>
        <end position="176"/>
    </location>
</feature>
<dbReference type="PANTHER" id="PTHR11138:SF5">
    <property type="entry name" value="METHIONYL-TRNA FORMYLTRANSFERASE, MITOCHONDRIAL"/>
    <property type="match status" value="1"/>
</dbReference>
<sequence length="307" mass="33906">MVSAVVFGYHNVGVRCLSVLLAQKIEVKLVVTHSDDEDENIWFDSVSNLASLHGIPVVTPDSPNTEDMIMRLRSLNPDFIFSFYYRQILSVPVLETARRGCYNMHGSLLPHYRGRAPVNWALVHGESQTGATLHEMVRTPDAGDIVGDMAVPILPNDTASDVFSKVLVAAELVLCRTLPEIVSGTVVARKMDLRSGSYFGGRKPQDGLIDWKTMGAQQIHNLVRAVTHPYPGAFMDTERGRIIIWRTLVVVDSPNSTAQPSLRQERGRLLATACDGGVLRIVHAELEGRVLDQGTFMRIFGSSYPLP</sequence>
<dbReference type="SUPFAM" id="SSF50486">
    <property type="entry name" value="FMT C-terminal domain-like"/>
    <property type="match status" value="1"/>
</dbReference>
<protein>
    <submittedName>
        <fullName evidence="3">Formyl transferase</fullName>
    </submittedName>
</protein>
<dbReference type="OrthoDB" id="331544at2759"/>
<dbReference type="GeneID" id="43643259"/>
<dbReference type="InterPro" id="IPR036477">
    <property type="entry name" value="Formyl_transf_N_sf"/>
</dbReference>
<dbReference type="EMBL" id="ML743559">
    <property type="protein sequence ID" value="KAE8141090.1"/>
    <property type="molecule type" value="Genomic_DNA"/>
</dbReference>
<dbReference type="Pfam" id="PF02911">
    <property type="entry name" value="Formyl_trans_C"/>
    <property type="match status" value="1"/>
</dbReference>
<keyword evidence="4" id="KW-1185">Reference proteome</keyword>
<organism evidence="3 4">
    <name type="scientific">Aspergillus pseudotamarii</name>
    <dbReference type="NCBI Taxonomy" id="132259"/>
    <lineage>
        <taxon>Eukaryota</taxon>
        <taxon>Fungi</taxon>
        <taxon>Dikarya</taxon>
        <taxon>Ascomycota</taxon>
        <taxon>Pezizomycotina</taxon>
        <taxon>Eurotiomycetes</taxon>
        <taxon>Eurotiomycetidae</taxon>
        <taxon>Eurotiales</taxon>
        <taxon>Aspergillaceae</taxon>
        <taxon>Aspergillus</taxon>
        <taxon>Aspergillus subgen. Circumdati</taxon>
    </lineage>
</organism>
<dbReference type="CDD" id="cd08702">
    <property type="entry name" value="Arna_FMT_C"/>
    <property type="match status" value="1"/>
</dbReference>
<reference evidence="3 4" key="1">
    <citation type="submission" date="2019-04" db="EMBL/GenBank/DDBJ databases">
        <title>Friends and foes A comparative genomics study of 23 Aspergillus species from section Flavi.</title>
        <authorList>
            <consortium name="DOE Joint Genome Institute"/>
            <person name="Kjaerbolling I."/>
            <person name="Vesth T."/>
            <person name="Frisvad J.C."/>
            <person name="Nybo J.L."/>
            <person name="Theobald S."/>
            <person name="Kildgaard S."/>
            <person name="Isbrandt T."/>
            <person name="Kuo A."/>
            <person name="Sato A."/>
            <person name="Lyhne E.K."/>
            <person name="Kogle M.E."/>
            <person name="Wiebenga A."/>
            <person name="Kun R.S."/>
            <person name="Lubbers R.J."/>
            <person name="Makela M.R."/>
            <person name="Barry K."/>
            <person name="Chovatia M."/>
            <person name="Clum A."/>
            <person name="Daum C."/>
            <person name="Haridas S."/>
            <person name="He G."/>
            <person name="LaButti K."/>
            <person name="Lipzen A."/>
            <person name="Mondo S."/>
            <person name="Riley R."/>
            <person name="Salamov A."/>
            <person name="Simmons B.A."/>
            <person name="Magnuson J.K."/>
            <person name="Henrissat B."/>
            <person name="Mortensen U.H."/>
            <person name="Larsen T.O."/>
            <person name="Devries R.P."/>
            <person name="Grigoriev I.V."/>
            <person name="Machida M."/>
            <person name="Baker S.E."/>
            <person name="Andersen M.R."/>
        </authorList>
    </citation>
    <scope>NUCLEOTIDE SEQUENCE [LARGE SCALE GENOMIC DNA]</scope>
    <source>
        <strain evidence="3 4">CBS 117625</strain>
    </source>
</reference>